<organism evidence="2 3">
    <name type="scientific">Algoriphagus pacificus</name>
    <dbReference type="NCBI Taxonomy" id="2811234"/>
    <lineage>
        <taxon>Bacteria</taxon>
        <taxon>Pseudomonadati</taxon>
        <taxon>Bacteroidota</taxon>
        <taxon>Cytophagia</taxon>
        <taxon>Cytophagales</taxon>
        <taxon>Cyclobacteriaceae</taxon>
        <taxon>Algoriphagus</taxon>
    </lineage>
</organism>
<feature type="signal peptide" evidence="1">
    <location>
        <begin position="1"/>
        <end position="20"/>
    </location>
</feature>
<dbReference type="NCBIfam" id="TIGR04409">
    <property type="entry name" value="LptC_YrbK"/>
    <property type="match status" value="1"/>
</dbReference>
<gene>
    <name evidence="2" type="primary">lptC</name>
    <name evidence="2" type="ORF">J0A69_02470</name>
</gene>
<dbReference type="Pfam" id="PF06835">
    <property type="entry name" value="LptC"/>
    <property type="match status" value="1"/>
</dbReference>
<sequence>MKKLTLFFLSLGLVSLLVSCREDVDTSALQVYDGPMKTTLNVDLVQSDSAIIRSQIKAPLQLEYANGNLEFPEGIDINFFDKEGNITTTMRADKGYFLRDENIYKGVGDVQVENNVEDQSMKSEEIFYNMSQKKIYTEKYVTIRDGLTLFNGTGMEADETFTNYKLKNVIDSRTILPGEEGNRIR</sequence>
<reference evidence="2 3" key="1">
    <citation type="submission" date="2021-03" db="EMBL/GenBank/DDBJ databases">
        <title>novel species isolated from a fishpond in China.</title>
        <authorList>
            <person name="Lu H."/>
            <person name="Cai Z."/>
        </authorList>
    </citation>
    <scope>NUCLEOTIDE SEQUENCE [LARGE SCALE GENOMIC DNA]</scope>
    <source>
        <strain evidence="2 3">YJ13C</strain>
    </source>
</reference>
<comment type="caution">
    <text evidence="2">The sequence shown here is derived from an EMBL/GenBank/DDBJ whole genome shotgun (WGS) entry which is preliminary data.</text>
</comment>
<name>A0ABS3CCL5_9BACT</name>
<dbReference type="InterPro" id="IPR010664">
    <property type="entry name" value="LipoPS_assembly_LptC-rel"/>
</dbReference>
<dbReference type="InterPro" id="IPR026265">
    <property type="entry name" value="LptC"/>
</dbReference>
<evidence type="ECO:0000256" key="1">
    <source>
        <dbReference type="SAM" id="SignalP"/>
    </source>
</evidence>
<keyword evidence="3" id="KW-1185">Reference proteome</keyword>
<dbReference type="RefSeq" id="WP_206584927.1">
    <property type="nucleotide sequence ID" value="NZ_JAFKCU010000001.1"/>
</dbReference>
<proteinExistence type="predicted"/>
<dbReference type="Gene3D" id="2.60.450.10">
    <property type="entry name" value="Lipopolysaccharide (LPS) transport protein A like domain"/>
    <property type="match status" value="1"/>
</dbReference>
<evidence type="ECO:0000313" key="3">
    <source>
        <dbReference type="Proteomes" id="UP000664480"/>
    </source>
</evidence>
<dbReference type="PROSITE" id="PS51257">
    <property type="entry name" value="PROKAR_LIPOPROTEIN"/>
    <property type="match status" value="1"/>
</dbReference>
<protein>
    <submittedName>
        <fullName evidence="2">LPS export ABC transporter periplasmic protein LptC</fullName>
    </submittedName>
</protein>
<dbReference type="Proteomes" id="UP000664480">
    <property type="component" value="Unassembled WGS sequence"/>
</dbReference>
<accession>A0ABS3CCL5</accession>
<keyword evidence="1" id="KW-0732">Signal</keyword>
<feature type="chain" id="PRO_5045564727" evidence="1">
    <location>
        <begin position="21"/>
        <end position="185"/>
    </location>
</feature>
<evidence type="ECO:0000313" key="2">
    <source>
        <dbReference type="EMBL" id="MBN7814271.1"/>
    </source>
</evidence>
<dbReference type="EMBL" id="JAFKCU010000001">
    <property type="protein sequence ID" value="MBN7814271.1"/>
    <property type="molecule type" value="Genomic_DNA"/>
</dbReference>